<dbReference type="VEuPathDB" id="FungiDB:PTTG_26254"/>
<accession>A0A180GXR7</accession>
<evidence type="ECO:0000313" key="3">
    <source>
        <dbReference type="Proteomes" id="UP000005240"/>
    </source>
</evidence>
<evidence type="ECO:0000313" key="1">
    <source>
        <dbReference type="EMBL" id="OAV96793.1"/>
    </source>
</evidence>
<dbReference type="Proteomes" id="UP000005240">
    <property type="component" value="Unassembled WGS sequence"/>
</dbReference>
<dbReference type="EnsemblFungi" id="PTTG_26254-t43_1">
    <property type="protein sequence ID" value="PTTG_26254-t43_1-p1"/>
    <property type="gene ID" value="PTTG_26254"/>
</dbReference>
<dbReference type="OrthoDB" id="10363027at2759"/>
<reference evidence="1" key="2">
    <citation type="submission" date="2016-05" db="EMBL/GenBank/DDBJ databases">
        <title>Comparative analysis highlights variable genome content of wheat rusts and divergence of the mating loci.</title>
        <authorList>
            <person name="Cuomo C.A."/>
            <person name="Bakkeren G."/>
            <person name="Szabo L."/>
            <person name="Khalil H."/>
            <person name="Joly D."/>
            <person name="Goldberg J."/>
            <person name="Young S."/>
            <person name="Zeng Q."/>
            <person name="Fellers J."/>
        </authorList>
    </citation>
    <scope>NUCLEOTIDE SEQUENCE [LARGE SCALE GENOMIC DNA]</scope>
    <source>
        <strain evidence="1">1-1 BBBD Race 1</strain>
    </source>
</reference>
<keyword evidence="3" id="KW-1185">Reference proteome</keyword>
<evidence type="ECO:0000313" key="2">
    <source>
        <dbReference type="EnsemblFungi" id="PTTG_26254-t43_1-p1"/>
    </source>
</evidence>
<name>A0A180GXR7_PUCT1</name>
<dbReference type="EMBL" id="ADAS02000017">
    <property type="protein sequence ID" value="OAV96793.1"/>
    <property type="molecule type" value="Genomic_DNA"/>
</dbReference>
<reference evidence="2" key="4">
    <citation type="submission" date="2025-05" db="UniProtKB">
        <authorList>
            <consortium name="EnsemblFungi"/>
        </authorList>
    </citation>
    <scope>IDENTIFICATION</scope>
    <source>
        <strain evidence="2">isolate 1-1 / race 1 (BBBD)</strain>
    </source>
</reference>
<proteinExistence type="predicted"/>
<dbReference type="Gene3D" id="3.80.10.10">
    <property type="entry name" value="Ribonuclease Inhibitor"/>
    <property type="match status" value="1"/>
</dbReference>
<dbReference type="InterPro" id="IPR032675">
    <property type="entry name" value="LRR_dom_sf"/>
</dbReference>
<protein>
    <submittedName>
        <fullName evidence="1 2">Uncharacterized protein</fullName>
    </submittedName>
</protein>
<organism evidence="1">
    <name type="scientific">Puccinia triticina (isolate 1-1 / race 1 (BBBD))</name>
    <name type="common">Brown leaf rust fungus</name>
    <dbReference type="NCBI Taxonomy" id="630390"/>
    <lineage>
        <taxon>Eukaryota</taxon>
        <taxon>Fungi</taxon>
        <taxon>Dikarya</taxon>
        <taxon>Basidiomycota</taxon>
        <taxon>Pucciniomycotina</taxon>
        <taxon>Pucciniomycetes</taxon>
        <taxon>Pucciniales</taxon>
        <taxon>Pucciniaceae</taxon>
        <taxon>Puccinia</taxon>
    </lineage>
</organism>
<sequence length="222" mass="25371">MLEVVDLYELHRRPVEMIGSIPKPIPVLNCTLRKLNLTKPDLDERDLYSLLEGSRESIRELNICDPSSKLDRPGLFRILKECTGPDLESLSISIMEDWHHLFFSRDADVDDPAQNPSMLDILFKSSFRKIKSLSIWGRLASSELLHLLPESLVHLRWSQCDYSAASLAADLFTWRDNKDNISSPPGPPKGFEDRGPWLPNLKTFSISDGMYMYKVTNLPVSR</sequence>
<reference evidence="1" key="1">
    <citation type="submission" date="2009-11" db="EMBL/GenBank/DDBJ databases">
        <authorList>
            <consortium name="The Broad Institute Genome Sequencing Platform"/>
            <person name="Ward D."/>
            <person name="Feldgarden M."/>
            <person name="Earl A."/>
            <person name="Young S.K."/>
            <person name="Zeng Q."/>
            <person name="Koehrsen M."/>
            <person name="Alvarado L."/>
            <person name="Berlin A."/>
            <person name="Bochicchio J."/>
            <person name="Borenstein D."/>
            <person name="Chapman S.B."/>
            <person name="Chen Z."/>
            <person name="Engels R."/>
            <person name="Freedman E."/>
            <person name="Gellesch M."/>
            <person name="Goldberg J."/>
            <person name="Griggs A."/>
            <person name="Gujja S."/>
            <person name="Heilman E."/>
            <person name="Heiman D."/>
            <person name="Hepburn T."/>
            <person name="Howarth C."/>
            <person name="Jen D."/>
            <person name="Larson L."/>
            <person name="Lewis B."/>
            <person name="Mehta T."/>
            <person name="Park D."/>
            <person name="Pearson M."/>
            <person name="Roberts A."/>
            <person name="Saif S."/>
            <person name="Shea T."/>
            <person name="Shenoy N."/>
            <person name="Sisk P."/>
            <person name="Stolte C."/>
            <person name="Sykes S."/>
            <person name="Thomson T."/>
            <person name="Walk T."/>
            <person name="White J."/>
            <person name="Yandava C."/>
            <person name="Izard J."/>
            <person name="Baranova O.V."/>
            <person name="Blanton J.M."/>
            <person name="Tanner A.C."/>
            <person name="Dewhirst F.E."/>
            <person name="Haas B."/>
            <person name="Nusbaum C."/>
            <person name="Birren B."/>
        </authorList>
    </citation>
    <scope>NUCLEOTIDE SEQUENCE [LARGE SCALE GENOMIC DNA]</scope>
    <source>
        <strain evidence="1">1-1 BBBD Race 1</strain>
    </source>
</reference>
<gene>
    <name evidence="1" type="ORF">PTTG_26254</name>
</gene>
<reference evidence="2 3" key="3">
    <citation type="journal article" date="2017" name="G3 (Bethesda)">
        <title>Comparative analysis highlights variable genome content of wheat rusts and divergence of the mating loci.</title>
        <authorList>
            <person name="Cuomo C.A."/>
            <person name="Bakkeren G."/>
            <person name="Khalil H.B."/>
            <person name="Panwar V."/>
            <person name="Joly D."/>
            <person name="Linning R."/>
            <person name="Sakthikumar S."/>
            <person name="Song X."/>
            <person name="Adiconis X."/>
            <person name="Fan L."/>
            <person name="Goldberg J.M."/>
            <person name="Levin J.Z."/>
            <person name="Young S."/>
            <person name="Zeng Q."/>
            <person name="Anikster Y."/>
            <person name="Bruce M."/>
            <person name="Wang M."/>
            <person name="Yin C."/>
            <person name="McCallum B."/>
            <person name="Szabo L.J."/>
            <person name="Hulbert S."/>
            <person name="Chen X."/>
            <person name="Fellers J.P."/>
        </authorList>
    </citation>
    <scope>NUCLEOTIDE SEQUENCE</scope>
    <source>
        <strain evidence="2">isolate 1-1 / race 1 (BBBD)</strain>
        <strain evidence="3">Isolate 1-1 / race 1 (BBBD)</strain>
    </source>
</reference>
<dbReference type="AlphaFoldDB" id="A0A180GXR7"/>
<dbReference type="SUPFAM" id="SSF52047">
    <property type="entry name" value="RNI-like"/>
    <property type="match status" value="1"/>
</dbReference>